<organism evidence="4 5">
    <name type="scientific">Phytophthora rubi</name>
    <dbReference type="NCBI Taxonomy" id="129364"/>
    <lineage>
        <taxon>Eukaryota</taxon>
        <taxon>Sar</taxon>
        <taxon>Stramenopiles</taxon>
        <taxon>Oomycota</taxon>
        <taxon>Peronosporomycetes</taxon>
        <taxon>Peronosporales</taxon>
        <taxon>Peronosporaceae</taxon>
        <taxon>Phytophthora</taxon>
    </lineage>
</organism>
<comment type="caution">
    <text evidence="4">The sequence shown here is derived from an EMBL/GenBank/DDBJ whole genome shotgun (WGS) entry which is preliminary data.</text>
</comment>
<dbReference type="Proteomes" id="UP000434957">
    <property type="component" value="Unassembled WGS sequence"/>
</dbReference>
<protein>
    <recommendedName>
        <fullName evidence="6">SMP-30/Gluconolactonase/LRE-like region domain-containing protein</fullName>
    </recommendedName>
</protein>
<evidence type="ECO:0000256" key="2">
    <source>
        <dbReference type="PROSITE-ProRule" id="PRU00504"/>
    </source>
</evidence>
<dbReference type="EMBL" id="QXFT01001362">
    <property type="protein sequence ID" value="KAE9320703.1"/>
    <property type="molecule type" value="Genomic_DNA"/>
</dbReference>
<dbReference type="PROSITE" id="PS51125">
    <property type="entry name" value="NHL"/>
    <property type="match status" value="1"/>
</dbReference>
<name>A0A6A4E6L3_9STRA</name>
<feature type="repeat" description="NHL" evidence="2">
    <location>
        <begin position="248"/>
        <end position="290"/>
    </location>
</feature>
<proteinExistence type="predicted"/>
<sequence length="349" mass="35726">MGMKPSSSGSSTDSNTGSGLTSSLPGSSAGSDSSLSTSSDSSAGSTPTPTPTPTPTLLGRQVSTILSYNTPSLWGIAVASDGLVYLSTRGQILQMDGDKTPTVYAGTGGLVNSDKPDGALLQATFGTPGPLAFGPNGDLFLCDNGHDTVRKITSTNVSTIASLPDAFVMQGNAVDSSGNVYVSRLTQFDVVKITPDGTVTTFANSSSVSILIMGIAIDSSDNIYITDQHRVLKFTLAGEMSVVAGGTQGFLNGVGESARFSTPWALTIGSDGDLYVADSDNNCIRKINVTTAEVTTYAGICGTSGTTDGLAANATFEMPVAIAAAPDNVFYVADGPGKQGYRLRKIYTV</sequence>
<dbReference type="Gene3D" id="2.120.10.30">
    <property type="entry name" value="TolB, C-terminal domain"/>
    <property type="match status" value="2"/>
</dbReference>
<accession>A0A6A4E6L3</accession>
<dbReference type="PANTHER" id="PTHR13833">
    <property type="match status" value="1"/>
</dbReference>
<dbReference type="SUPFAM" id="SSF101898">
    <property type="entry name" value="NHL repeat"/>
    <property type="match status" value="1"/>
</dbReference>
<gene>
    <name evidence="4" type="ORF">PR003_g17645</name>
</gene>
<evidence type="ECO:0000256" key="3">
    <source>
        <dbReference type="SAM" id="MobiDB-lite"/>
    </source>
</evidence>
<evidence type="ECO:0008006" key="6">
    <source>
        <dbReference type="Google" id="ProtNLM"/>
    </source>
</evidence>
<evidence type="ECO:0000313" key="5">
    <source>
        <dbReference type="Proteomes" id="UP000434957"/>
    </source>
</evidence>
<dbReference type="AlphaFoldDB" id="A0A6A4E6L3"/>
<dbReference type="InterPro" id="IPR001258">
    <property type="entry name" value="NHL_repeat"/>
</dbReference>
<dbReference type="Pfam" id="PF01436">
    <property type="entry name" value="NHL"/>
    <property type="match status" value="1"/>
</dbReference>
<dbReference type="InterPro" id="IPR011042">
    <property type="entry name" value="6-blade_b-propeller_TolB-like"/>
</dbReference>
<feature type="compositionally biased region" description="Low complexity" evidence="3">
    <location>
        <begin position="1"/>
        <end position="47"/>
    </location>
</feature>
<evidence type="ECO:0000256" key="1">
    <source>
        <dbReference type="ARBA" id="ARBA00022737"/>
    </source>
</evidence>
<keyword evidence="5" id="KW-1185">Reference proteome</keyword>
<dbReference type="PANTHER" id="PTHR13833:SF71">
    <property type="entry name" value="NHL DOMAIN-CONTAINING PROTEIN"/>
    <property type="match status" value="1"/>
</dbReference>
<keyword evidence="1" id="KW-0677">Repeat</keyword>
<evidence type="ECO:0000313" key="4">
    <source>
        <dbReference type="EMBL" id="KAE9320703.1"/>
    </source>
</evidence>
<feature type="region of interest" description="Disordered" evidence="3">
    <location>
        <begin position="1"/>
        <end position="58"/>
    </location>
</feature>
<reference evidence="4 5" key="1">
    <citation type="submission" date="2018-08" db="EMBL/GenBank/DDBJ databases">
        <title>Genomic investigation of the strawberry pathogen Phytophthora fragariae indicates pathogenicity is determined by transcriptional variation in three key races.</title>
        <authorList>
            <person name="Adams T.M."/>
            <person name="Armitage A.D."/>
            <person name="Sobczyk M.K."/>
            <person name="Bates H.J."/>
            <person name="Dunwell J.M."/>
            <person name="Nellist C.F."/>
            <person name="Harrison R.J."/>
        </authorList>
    </citation>
    <scope>NUCLEOTIDE SEQUENCE [LARGE SCALE GENOMIC DNA]</scope>
    <source>
        <strain evidence="4 5">SCRP333</strain>
    </source>
</reference>